<dbReference type="SUPFAM" id="SSF47113">
    <property type="entry name" value="Histone-fold"/>
    <property type="match status" value="1"/>
</dbReference>
<dbReference type="Pfam" id="PF00125">
    <property type="entry name" value="Histone"/>
    <property type="match status" value="1"/>
</dbReference>
<dbReference type="GO" id="GO:0046982">
    <property type="term" value="F:protein heterodimerization activity"/>
    <property type="evidence" value="ECO:0007669"/>
    <property type="project" value="InterPro"/>
</dbReference>
<keyword evidence="4" id="KW-0238">DNA-binding</keyword>
<proteinExistence type="inferred from homology"/>
<comment type="similarity">
    <text evidence="2">Belongs to the histone H3 family.</text>
</comment>
<dbReference type="GO" id="GO:0030527">
    <property type="term" value="F:structural constituent of chromatin"/>
    <property type="evidence" value="ECO:0007669"/>
    <property type="project" value="InterPro"/>
</dbReference>
<dbReference type="GO" id="GO:0003677">
    <property type="term" value="F:DNA binding"/>
    <property type="evidence" value="ECO:0007669"/>
    <property type="project" value="InterPro"/>
</dbReference>
<comment type="subcellular location">
    <subcellularLocation>
        <location evidence="1">Chromosome</location>
    </subcellularLocation>
</comment>
<protein>
    <recommendedName>
        <fullName evidence="5">Core Histone H2A/H2B/H3 domain-containing protein</fullName>
    </recommendedName>
</protein>
<dbReference type="STRING" id="1314782.A0A165SI87"/>
<evidence type="ECO:0000256" key="2">
    <source>
        <dbReference type="ARBA" id="ARBA00010343"/>
    </source>
</evidence>
<organism evidence="6 7">
    <name type="scientific">Neolentinus lepideus HHB14362 ss-1</name>
    <dbReference type="NCBI Taxonomy" id="1314782"/>
    <lineage>
        <taxon>Eukaryota</taxon>
        <taxon>Fungi</taxon>
        <taxon>Dikarya</taxon>
        <taxon>Basidiomycota</taxon>
        <taxon>Agaricomycotina</taxon>
        <taxon>Agaricomycetes</taxon>
        <taxon>Gloeophyllales</taxon>
        <taxon>Gloeophyllaceae</taxon>
        <taxon>Neolentinus</taxon>
    </lineage>
</organism>
<evidence type="ECO:0000256" key="3">
    <source>
        <dbReference type="ARBA" id="ARBA00022454"/>
    </source>
</evidence>
<dbReference type="PANTHER" id="PTHR11426">
    <property type="entry name" value="HISTONE H3"/>
    <property type="match status" value="1"/>
</dbReference>
<dbReference type="GO" id="GO:0000786">
    <property type="term" value="C:nucleosome"/>
    <property type="evidence" value="ECO:0007669"/>
    <property type="project" value="UniProtKB-KW"/>
</dbReference>
<evidence type="ECO:0000313" key="6">
    <source>
        <dbReference type="EMBL" id="KZT25198.1"/>
    </source>
</evidence>
<dbReference type="InParanoid" id="A0A165SI87"/>
<dbReference type="InterPro" id="IPR009072">
    <property type="entry name" value="Histone-fold"/>
</dbReference>
<evidence type="ECO:0000256" key="4">
    <source>
        <dbReference type="ARBA" id="ARBA00023269"/>
    </source>
</evidence>
<feature type="non-terminal residue" evidence="6">
    <location>
        <position position="1"/>
    </location>
</feature>
<reference evidence="6 7" key="1">
    <citation type="journal article" date="2016" name="Mol. Biol. Evol.">
        <title>Comparative Genomics of Early-Diverging Mushroom-Forming Fungi Provides Insights into the Origins of Lignocellulose Decay Capabilities.</title>
        <authorList>
            <person name="Nagy L.G."/>
            <person name="Riley R."/>
            <person name="Tritt A."/>
            <person name="Adam C."/>
            <person name="Daum C."/>
            <person name="Floudas D."/>
            <person name="Sun H."/>
            <person name="Yadav J.S."/>
            <person name="Pangilinan J."/>
            <person name="Larsson K.H."/>
            <person name="Matsuura K."/>
            <person name="Barry K."/>
            <person name="Labutti K."/>
            <person name="Kuo R."/>
            <person name="Ohm R.A."/>
            <person name="Bhattacharya S.S."/>
            <person name="Shirouzu T."/>
            <person name="Yoshinaga Y."/>
            <person name="Martin F.M."/>
            <person name="Grigoriev I.V."/>
            <person name="Hibbett D.S."/>
        </authorList>
    </citation>
    <scope>NUCLEOTIDE SEQUENCE [LARGE SCALE GENOMIC DNA]</scope>
    <source>
        <strain evidence="6 7">HHB14362 ss-1</strain>
    </source>
</reference>
<dbReference type="Proteomes" id="UP000076761">
    <property type="component" value="Unassembled WGS sequence"/>
</dbReference>
<name>A0A165SI87_9AGAM</name>
<dbReference type="InterPro" id="IPR007125">
    <property type="entry name" value="H2A/H2B/H3"/>
</dbReference>
<keyword evidence="4" id="KW-0544">Nucleosome core</keyword>
<dbReference type="EMBL" id="KV425573">
    <property type="protein sequence ID" value="KZT25198.1"/>
    <property type="molecule type" value="Genomic_DNA"/>
</dbReference>
<dbReference type="OrthoDB" id="842664at2759"/>
<dbReference type="SMART" id="SM00428">
    <property type="entry name" value="H3"/>
    <property type="match status" value="1"/>
</dbReference>
<keyword evidence="3" id="KW-0158">Chromosome</keyword>
<dbReference type="InterPro" id="IPR000164">
    <property type="entry name" value="Histone_H3/CENP-A"/>
</dbReference>
<feature type="domain" description="Core Histone H2A/H2B/H3" evidence="5">
    <location>
        <begin position="33"/>
        <end position="105"/>
    </location>
</feature>
<dbReference type="PRINTS" id="PR00622">
    <property type="entry name" value="HISTONEH3"/>
</dbReference>
<sequence length="155" mass="18278">GRPPRKHVATKFAGKSSKAAIGNVKKPHRFRPGRVALRQTRRYQRSIELLISRLPFRPLVRLTARDVTVDPRRRASAIAHFQKADEAWLDWLFETDNLASLHAKRAARGCTVINRRFTRRIFDHLWRVQETTKFQTFFAQWKIHMPSSFRQNYGQ</sequence>
<keyword evidence="7" id="KW-1185">Reference proteome</keyword>
<evidence type="ECO:0000313" key="7">
    <source>
        <dbReference type="Proteomes" id="UP000076761"/>
    </source>
</evidence>
<evidence type="ECO:0000256" key="1">
    <source>
        <dbReference type="ARBA" id="ARBA00004286"/>
    </source>
</evidence>
<gene>
    <name evidence="6" type="ORF">NEOLEDRAFT_1065912</name>
</gene>
<evidence type="ECO:0000259" key="5">
    <source>
        <dbReference type="Pfam" id="PF00125"/>
    </source>
</evidence>
<dbReference type="AlphaFoldDB" id="A0A165SI87"/>
<dbReference type="Gene3D" id="1.10.20.10">
    <property type="entry name" value="Histone, subunit A"/>
    <property type="match status" value="1"/>
</dbReference>
<accession>A0A165SI87</accession>